<dbReference type="OrthoDB" id="47559at2759"/>
<evidence type="ECO:0000256" key="11">
    <source>
        <dbReference type="ARBA" id="ARBA00023214"/>
    </source>
</evidence>
<evidence type="ECO:0000313" key="16">
    <source>
        <dbReference type="Proteomes" id="UP000198406"/>
    </source>
</evidence>
<protein>
    <recommendedName>
        <fullName evidence="17">Protein tweety homolog</fullName>
    </recommendedName>
</protein>
<dbReference type="PANTHER" id="PTHR12424">
    <property type="entry name" value="TWEETY-RELATED"/>
    <property type="match status" value="1"/>
</dbReference>
<feature type="compositionally biased region" description="Acidic residues" evidence="13">
    <location>
        <begin position="507"/>
        <end position="516"/>
    </location>
</feature>
<dbReference type="GO" id="GO:0005886">
    <property type="term" value="C:plasma membrane"/>
    <property type="evidence" value="ECO:0007669"/>
    <property type="project" value="UniProtKB-SubCell"/>
</dbReference>
<organism evidence="15 16">
    <name type="scientific">Fistulifera solaris</name>
    <name type="common">Oleaginous diatom</name>
    <dbReference type="NCBI Taxonomy" id="1519565"/>
    <lineage>
        <taxon>Eukaryota</taxon>
        <taxon>Sar</taxon>
        <taxon>Stramenopiles</taxon>
        <taxon>Ochrophyta</taxon>
        <taxon>Bacillariophyta</taxon>
        <taxon>Bacillariophyceae</taxon>
        <taxon>Bacillariophycidae</taxon>
        <taxon>Naviculales</taxon>
        <taxon>Naviculaceae</taxon>
        <taxon>Fistulifera</taxon>
    </lineage>
</organism>
<evidence type="ECO:0000256" key="9">
    <source>
        <dbReference type="ARBA" id="ARBA00023173"/>
    </source>
</evidence>
<proteinExistence type="inferred from homology"/>
<name>A0A1Z5JAH0_FISSO</name>
<evidence type="ECO:0000256" key="12">
    <source>
        <dbReference type="ARBA" id="ARBA00023303"/>
    </source>
</evidence>
<evidence type="ECO:0000256" key="14">
    <source>
        <dbReference type="SAM" id="Phobius"/>
    </source>
</evidence>
<evidence type="ECO:0000256" key="13">
    <source>
        <dbReference type="SAM" id="MobiDB-lite"/>
    </source>
</evidence>
<keyword evidence="3" id="KW-0813">Transport</keyword>
<reference evidence="15 16" key="1">
    <citation type="journal article" date="2015" name="Plant Cell">
        <title>Oil accumulation by the oleaginous diatom Fistulifera solaris as revealed by the genome and transcriptome.</title>
        <authorList>
            <person name="Tanaka T."/>
            <person name="Maeda Y."/>
            <person name="Veluchamy A."/>
            <person name="Tanaka M."/>
            <person name="Abida H."/>
            <person name="Marechal E."/>
            <person name="Bowler C."/>
            <person name="Muto M."/>
            <person name="Sunaga Y."/>
            <person name="Tanaka M."/>
            <person name="Yoshino T."/>
            <person name="Taniguchi T."/>
            <person name="Fukuda Y."/>
            <person name="Nemoto M."/>
            <person name="Matsumoto M."/>
            <person name="Wong P.S."/>
            <person name="Aburatani S."/>
            <person name="Fujibuchi W."/>
        </authorList>
    </citation>
    <scope>NUCLEOTIDE SEQUENCE [LARGE SCALE GENOMIC DNA]</scope>
    <source>
        <strain evidence="15 16">JPCC DA0580</strain>
    </source>
</reference>
<feature type="transmembrane region" description="Helical" evidence="14">
    <location>
        <begin position="43"/>
        <end position="68"/>
    </location>
</feature>
<comment type="subcellular location">
    <subcellularLocation>
        <location evidence="1">Cell membrane</location>
        <topology evidence="1">Multi-pass membrane protein</topology>
    </subcellularLocation>
</comment>
<keyword evidence="16" id="KW-1185">Reference proteome</keyword>
<comment type="caution">
    <text evidence="15">The sequence shown here is derived from an EMBL/GenBank/DDBJ whole genome shotgun (WGS) entry which is preliminary data.</text>
</comment>
<evidence type="ECO:0000256" key="8">
    <source>
        <dbReference type="ARBA" id="ARBA00023136"/>
    </source>
</evidence>
<keyword evidence="4" id="KW-1003">Cell membrane</keyword>
<evidence type="ECO:0000256" key="6">
    <source>
        <dbReference type="ARBA" id="ARBA00022989"/>
    </source>
</evidence>
<evidence type="ECO:0000256" key="2">
    <source>
        <dbReference type="ARBA" id="ARBA00009849"/>
    </source>
</evidence>
<keyword evidence="7" id="KW-0406">Ion transport</keyword>
<keyword evidence="9" id="KW-0869">Chloride channel</keyword>
<dbReference type="InParanoid" id="A0A1Z5JAH0"/>
<evidence type="ECO:0000256" key="1">
    <source>
        <dbReference type="ARBA" id="ARBA00004651"/>
    </source>
</evidence>
<dbReference type="Proteomes" id="UP000198406">
    <property type="component" value="Unassembled WGS sequence"/>
</dbReference>
<evidence type="ECO:0000256" key="3">
    <source>
        <dbReference type="ARBA" id="ARBA00022448"/>
    </source>
</evidence>
<keyword evidence="12" id="KW-0407">Ion channel</keyword>
<keyword evidence="5 14" id="KW-0812">Transmembrane</keyword>
<dbReference type="InterPro" id="IPR006990">
    <property type="entry name" value="Tweety"/>
</dbReference>
<keyword evidence="8 14" id="KW-0472">Membrane</keyword>
<feature type="compositionally biased region" description="Polar residues" evidence="13">
    <location>
        <begin position="525"/>
        <end position="536"/>
    </location>
</feature>
<evidence type="ECO:0000256" key="5">
    <source>
        <dbReference type="ARBA" id="ARBA00022692"/>
    </source>
</evidence>
<evidence type="ECO:0000256" key="4">
    <source>
        <dbReference type="ARBA" id="ARBA00022475"/>
    </source>
</evidence>
<feature type="transmembrane region" description="Helical" evidence="14">
    <location>
        <begin position="463"/>
        <end position="482"/>
    </location>
</feature>
<evidence type="ECO:0000313" key="15">
    <source>
        <dbReference type="EMBL" id="GAX10892.1"/>
    </source>
</evidence>
<dbReference type="PANTHER" id="PTHR12424:SF19">
    <property type="entry name" value="INTEGRASE ZINC-BINDING DOMAIN-CONTAINING PROTEIN"/>
    <property type="match status" value="1"/>
</dbReference>
<evidence type="ECO:0008006" key="17">
    <source>
        <dbReference type="Google" id="ProtNLM"/>
    </source>
</evidence>
<evidence type="ECO:0000256" key="10">
    <source>
        <dbReference type="ARBA" id="ARBA00023180"/>
    </source>
</evidence>
<feature type="region of interest" description="Disordered" evidence="13">
    <location>
        <begin position="499"/>
        <end position="536"/>
    </location>
</feature>
<dbReference type="AlphaFoldDB" id="A0A1Z5JAH0"/>
<keyword evidence="6 14" id="KW-1133">Transmembrane helix</keyword>
<dbReference type="EMBL" id="BDSP01000029">
    <property type="protein sequence ID" value="GAX10892.1"/>
    <property type="molecule type" value="Genomic_DNA"/>
</dbReference>
<feature type="transmembrane region" description="Helical" evidence="14">
    <location>
        <begin position="289"/>
        <end position="318"/>
    </location>
</feature>
<sequence>MSNEGEITFREHRFASAFSGSLRFGNSGDITNLFGTTEESEDYIYGLIYMGIFMMTLFLVWLFAIIFLRCMGKHRVGFWAGQGFQQAVDDPGYTEKPYEGASFRHRSTRVRVWFLLCSLVFIIFSILSVTNGLANLQSTVNTVSYNSYLVDGLSREASDILSSIKGVRETAVRIKEQLVTELDGDNFCPGNALLEDSGASTEIVNQANQAIPYLSELENFAGDDLDGLESASNELQSAAGTVQEETDNIDLTSWQSLIILIPFTIIPAILMSATILAMFDAHFRWFTCLVNWVIFPLFFILVISACVVSTVMIIAVGVNSDFCLPKDQDGPQTVDTTVLNILPLQGYPNTTKEYKLAEYYITNCQTRDPFEQIEQLEVQLNNASVYLDQLGATMSNTDSMAPLELLCNRDFESVRLMIIDIVDIMQVVVSALSRTIALTKCDTIVPIYASTAYDATCDYSMTALMWLFMGMLVVAFAGFWMLTLRSAYKPTQYIDSQEFEAAKDSPMNDDDDDEDEYPARRQSNHDNQSVDDSLYY</sequence>
<keyword evidence="10" id="KW-0325">Glycoprotein</keyword>
<comment type="similarity">
    <text evidence="2">Belongs to the tweety family.</text>
</comment>
<dbReference type="GO" id="GO:0005254">
    <property type="term" value="F:chloride channel activity"/>
    <property type="evidence" value="ECO:0007669"/>
    <property type="project" value="UniProtKB-KW"/>
</dbReference>
<feature type="transmembrane region" description="Helical" evidence="14">
    <location>
        <begin position="112"/>
        <end position="134"/>
    </location>
</feature>
<keyword evidence="11" id="KW-0868">Chloride</keyword>
<dbReference type="GO" id="GO:0034707">
    <property type="term" value="C:chloride channel complex"/>
    <property type="evidence" value="ECO:0007669"/>
    <property type="project" value="UniProtKB-KW"/>
</dbReference>
<accession>A0A1Z5JAH0</accession>
<gene>
    <name evidence="15" type="ORF">FisN_UnNu020</name>
</gene>
<feature type="transmembrane region" description="Helical" evidence="14">
    <location>
        <begin position="257"/>
        <end position="277"/>
    </location>
</feature>
<evidence type="ECO:0000256" key="7">
    <source>
        <dbReference type="ARBA" id="ARBA00023065"/>
    </source>
</evidence>